<comment type="similarity">
    <text evidence="2">Belongs to the class-II aminoacyl-tRNA synthetase family.</text>
</comment>
<feature type="domain" description="Aminoacyl-transfer RNA synthetases class-II family profile" evidence="13">
    <location>
        <begin position="1"/>
        <end position="294"/>
    </location>
</feature>
<organism evidence="15 16">
    <name type="scientific">Diversispora eburnea</name>
    <dbReference type="NCBI Taxonomy" id="1213867"/>
    <lineage>
        <taxon>Eukaryota</taxon>
        <taxon>Fungi</taxon>
        <taxon>Fungi incertae sedis</taxon>
        <taxon>Mucoromycota</taxon>
        <taxon>Glomeromycotina</taxon>
        <taxon>Glomeromycetes</taxon>
        <taxon>Diversisporales</taxon>
        <taxon>Diversisporaceae</taxon>
        <taxon>Diversispora</taxon>
    </lineage>
</organism>
<dbReference type="FunFam" id="3.30.70.380:FF:000002">
    <property type="entry name" value="phenylalanine--tRNA ligase, mitochondrial"/>
    <property type="match status" value="1"/>
</dbReference>
<dbReference type="GO" id="GO:0006432">
    <property type="term" value="P:phenylalanyl-tRNA aminoacylation"/>
    <property type="evidence" value="ECO:0007669"/>
    <property type="project" value="InterPro"/>
</dbReference>
<dbReference type="SUPFAM" id="SSF54991">
    <property type="entry name" value="Anticodon-binding domain of PheRS"/>
    <property type="match status" value="1"/>
</dbReference>
<dbReference type="PROSITE" id="PS51447">
    <property type="entry name" value="FDX_ACB"/>
    <property type="match status" value="1"/>
</dbReference>
<comment type="catalytic activity">
    <reaction evidence="12">
        <text>tRNA(Phe) + L-phenylalanine + ATP = L-phenylalanyl-tRNA(Phe) + AMP + diphosphate + H(+)</text>
        <dbReference type="Rhea" id="RHEA:19413"/>
        <dbReference type="Rhea" id="RHEA-COMP:9668"/>
        <dbReference type="Rhea" id="RHEA-COMP:9699"/>
        <dbReference type="ChEBI" id="CHEBI:15378"/>
        <dbReference type="ChEBI" id="CHEBI:30616"/>
        <dbReference type="ChEBI" id="CHEBI:33019"/>
        <dbReference type="ChEBI" id="CHEBI:58095"/>
        <dbReference type="ChEBI" id="CHEBI:78442"/>
        <dbReference type="ChEBI" id="CHEBI:78531"/>
        <dbReference type="ChEBI" id="CHEBI:456215"/>
        <dbReference type="EC" id="6.1.1.20"/>
    </reaction>
</comment>
<evidence type="ECO:0000313" key="15">
    <source>
        <dbReference type="EMBL" id="CAG8434702.1"/>
    </source>
</evidence>
<evidence type="ECO:0000256" key="4">
    <source>
        <dbReference type="ARBA" id="ARBA00022598"/>
    </source>
</evidence>
<dbReference type="InterPro" id="IPR036690">
    <property type="entry name" value="Fdx_antiC-bd_sf"/>
</dbReference>
<dbReference type="SMART" id="SM00896">
    <property type="entry name" value="FDX-ACB"/>
    <property type="match status" value="1"/>
</dbReference>
<keyword evidence="10" id="KW-0030">Aminoacyl-tRNA synthetase</keyword>
<keyword evidence="7" id="KW-0648">Protein biosynthesis</keyword>
<dbReference type="EMBL" id="CAJVPK010000027">
    <property type="protein sequence ID" value="CAG8434702.1"/>
    <property type="molecule type" value="Genomic_DNA"/>
</dbReference>
<evidence type="ECO:0000256" key="8">
    <source>
        <dbReference type="ARBA" id="ARBA00022946"/>
    </source>
</evidence>
<dbReference type="SUPFAM" id="SSF55681">
    <property type="entry name" value="Class II aaRS and biotin synthetases"/>
    <property type="match status" value="1"/>
</dbReference>
<evidence type="ECO:0000256" key="9">
    <source>
        <dbReference type="ARBA" id="ARBA00023128"/>
    </source>
</evidence>
<evidence type="ECO:0000256" key="2">
    <source>
        <dbReference type="ARBA" id="ARBA00008226"/>
    </source>
</evidence>
<protein>
    <recommendedName>
        <fullName evidence="3">phenylalanine--tRNA ligase</fullName>
        <ecNumber evidence="3">6.1.1.20</ecNumber>
    </recommendedName>
    <alternativeName>
        <fullName evidence="11">Phenylalanyl-tRNA synthetase</fullName>
    </alternativeName>
</protein>
<keyword evidence="8" id="KW-0809">Transit peptide</keyword>
<dbReference type="InterPro" id="IPR004530">
    <property type="entry name" value="Phe-tRNA-synth_IIc_mito"/>
</dbReference>
<gene>
    <name evidence="15" type="ORF">DEBURN_LOCUS747</name>
</gene>
<dbReference type="NCBIfam" id="TIGR00469">
    <property type="entry name" value="pheS_mito"/>
    <property type="match status" value="1"/>
</dbReference>
<evidence type="ECO:0000256" key="11">
    <source>
        <dbReference type="ARBA" id="ARBA00031194"/>
    </source>
</evidence>
<dbReference type="GO" id="GO:0004826">
    <property type="term" value="F:phenylalanine-tRNA ligase activity"/>
    <property type="evidence" value="ECO:0007669"/>
    <property type="project" value="UniProtKB-EC"/>
</dbReference>
<dbReference type="GO" id="GO:0005524">
    <property type="term" value="F:ATP binding"/>
    <property type="evidence" value="ECO:0007669"/>
    <property type="project" value="UniProtKB-KW"/>
</dbReference>
<dbReference type="GO" id="GO:0005759">
    <property type="term" value="C:mitochondrial matrix"/>
    <property type="evidence" value="ECO:0007669"/>
    <property type="project" value="UniProtKB-SubCell"/>
</dbReference>
<dbReference type="Gene3D" id="3.30.930.10">
    <property type="entry name" value="Bira Bifunctional Protein, Domain 2"/>
    <property type="match status" value="2"/>
</dbReference>
<keyword evidence="4" id="KW-0436">Ligase</keyword>
<accession>A0A9N8V2C1</accession>
<evidence type="ECO:0000256" key="7">
    <source>
        <dbReference type="ARBA" id="ARBA00022917"/>
    </source>
</evidence>
<dbReference type="InterPro" id="IPR002319">
    <property type="entry name" value="Phenylalanyl-tRNA_Synthase"/>
</dbReference>
<keyword evidence="5" id="KW-0547">Nucleotide-binding</keyword>
<dbReference type="AlphaFoldDB" id="A0A9N8V2C1"/>
<dbReference type="OrthoDB" id="4457at2759"/>
<dbReference type="Gene3D" id="3.30.70.380">
    <property type="entry name" value="Ferrodoxin-fold anticodon-binding domain"/>
    <property type="match status" value="1"/>
</dbReference>
<dbReference type="Pfam" id="PF03147">
    <property type="entry name" value="FDX-ACB"/>
    <property type="match status" value="1"/>
</dbReference>
<dbReference type="InterPro" id="IPR005121">
    <property type="entry name" value="Fdx_antiC-bd"/>
</dbReference>
<proteinExistence type="inferred from homology"/>
<dbReference type="EC" id="6.1.1.20" evidence="3"/>
<name>A0A9N8V2C1_9GLOM</name>
<evidence type="ECO:0000256" key="3">
    <source>
        <dbReference type="ARBA" id="ARBA00012814"/>
    </source>
</evidence>
<feature type="domain" description="FDX-ACB" evidence="14">
    <location>
        <begin position="312"/>
        <end position="405"/>
    </location>
</feature>
<comment type="subcellular location">
    <subcellularLocation>
        <location evidence="1">Mitochondrion matrix</location>
    </subcellularLocation>
</comment>
<dbReference type="GO" id="GO:0000049">
    <property type="term" value="F:tRNA binding"/>
    <property type="evidence" value="ECO:0007669"/>
    <property type="project" value="InterPro"/>
</dbReference>
<comment type="caution">
    <text evidence="15">The sequence shown here is derived from an EMBL/GenBank/DDBJ whole genome shotgun (WGS) entry which is preliminary data.</text>
</comment>
<dbReference type="PANTHER" id="PTHR11538">
    <property type="entry name" value="PHENYLALANYL-TRNA SYNTHETASE"/>
    <property type="match status" value="1"/>
</dbReference>
<reference evidence="15" key="1">
    <citation type="submission" date="2021-06" db="EMBL/GenBank/DDBJ databases">
        <authorList>
            <person name="Kallberg Y."/>
            <person name="Tangrot J."/>
            <person name="Rosling A."/>
        </authorList>
    </citation>
    <scope>NUCLEOTIDE SEQUENCE</scope>
    <source>
        <strain evidence="15">AZ414A</strain>
    </source>
</reference>
<evidence type="ECO:0000256" key="12">
    <source>
        <dbReference type="ARBA" id="ARBA00049255"/>
    </source>
</evidence>
<evidence type="ECO:0000256" key="1">
    <source>
        <dbReference type="ARBA" id="ARBA00004305"/>
    </source>
</evidence>
<evidence type="ECO:0000256" key="5">
    <source>
        <dbReference type="ARBA" id="ARBA00022741"/>
    </source>
</evidence>
<sequence length="405" mass="47547">MYRLNGLNVNSNRYNISNLFIKNKFTTKFYKFITTIPQGQKTITESDAYITDKNVYVEGKLYPKDKLTNATLTILKKSTRRLHLQTSHPISILRTLIERNFNKFQYFNNFSPIVTPIKNFDELGFPENHPGRSTSDSYYINKDVMFRTHTSAHQLEVLKNYQAEKFLIKTEDQIVIGIDNPIQTCHSIESANAIILHLKYILNGLVKILFKEEKNLKVRLINSYFPFTSPSWEMEVFYRGKWLEICGCGVIKQDILNKAGKSDKIGWAFGLGLERIAMILFDIPDIRLFWSTDPRFLNQFKSEEIIKFQLFSKYPSCFKDISFWASDEHEFHENDFCEIVRDVAQDLVEDVKLVDEFVNPKTKKKSFCYRINYRSMDKTFTNEEINAIQEKLRDAVTEKLNVTLR</sequence>
<keyword evidence="9" id="KW-0496">Mitochondrion</keyword>
<evidence type="ECO:0000313" key="16">
    <source>
        <dbReference type="Proteomes" id="UP000789706"/>
    </source>
</evidence>
<evidence type="ECO:0000259" key="13">
    <source>
        <dbReference type="PROSITE" id="PS50862"/>
    </source>
</evidence>
<dbReference type="Proteomes" id="UP000789706">
    <property type="component" value="Unassembled WGS sequence"/>
</dbReference>
<evidence type="ECO:0000256" key="10">
    <source>
        <dbReference type="ARBA" id="ARBA00023146"/>
    </source>
</evidence>
<dbReference type="PROSITE" id="PS50862">
    <property type="entry name" value="AA_TRNA_LIGASE_II"/>
    <property type="match status" value="1"/>
</dbReference>
<dbReference type="PANTHER" id="PTHR11538:SF41">
    <property type="entry name" value="PHENYLALANINE--TRNA LIGASE, MITOCHONDRIAL"/>
    <property type="match status" value="1"/>
</dbReference>
<dbReference type="InterPro" id="IPR006195">
    <property type="entry name" value="aa-tRNA-synth_II"/>
</dbReference>
<evidence type="ECO:0000259" key="14">
    <source>
        <dbReference type="PROSITE" id="PS51447"/>
    </source>
</evidence>
<keyword evidence="16" id="KW-1185">Reference proteome</keyword>
<dbReference type="Pfam" id="PF01409">
    <property type="entry name" value="tRNA-synt_2d"/>
    <property type="match status" value="2"/>
</dbReference>
<keyword evidence="6" id="KW-0067">ATP-binding</keyword>
<dbReference type="InterPro" id="IPR045864">
    <property type="entry name" value="aa-tRNA-synth_II/BPL/LPL"/>
</dbReference>
<evidence type="ECO:0000256" key="6">
    <source>
        <dbReference type="ARBA" id="ARBA00022840"/>
    </source>
</evidence>